<dbReference type="Proteomes" id="UP000324222">
    <property type="component" value="Unassembled WGS sequence"/>
</dbReference>
<name>A0A5B7DST1_PORTR</name>
<proteinExistence type="predicted"/>
<keyword evidence="3" id="KW-1185">Reference proteome</keyword>
<comment type="caution">
    <text evidence="2">The sequence shown here is derived from an EMBL/GenBank/DDBJ whole genome shotgun (WGS) entry which is preliminary data.</text>
</comment>
<reference evidence="2 3" key="1">
    <citation type="submission" date="2019-05" db="EMBL/GenBank/DDBJ databases">
        <title>Another draft genome of Portunus trituberculatus and its Hox gene families provides insights of decapod evolution.</title>
        <authorList>
            <person name="Jeong J.-H."/>
            <person name="Song I."/>
            <person name="Kim S."/>
            <person name="Choi T."/>
            <person name="Kim D."/>
            <person name="Ryu S."/>
            <person name="Kim W."/>
        </authorList>
    </citation>
    <scope>NUCLEOTIDE SEQUENCE [LARGE SCALE GENOMIC DNA]</scope>
    <source>
        <tissue evidence="2">Muscle</tissue>
    </source>
</reference>
<accession>A0A5B7DST1</accession>
<evidence type="ECO:0000256" key="1">
    <source>
        <dbReference type="SAM" id="MobiDB-lite"/>
    </source>
</evidence>
<sequence length="71" mass="8197">MAEWHPEWTWHMCLRQVGRFQSGGRELRDSAAPTSRDNGKSPLGYKFTSPRFMSSRGWRPREGFRSCGAAH</sequence>
<dbReference type="AlphaFoldDB" id="A0A5B7DST1"/>
<gene>
    <name evidence="2" type="ORF">E2C01_017749</name>
</gene>
<feature type="region of interest" description="Disordered" evidence="1">
    <location>
        <begin position="24"/>
        <end position="45"/>
    </location>
</feature>
<evidence type="ECO:0000313" key="3">
    <source>
        <dbReference type="Proteomes" id="UP000324222"/>
    </source>
</evidence>
<evidence type="ECO:0000313" key="2">
    <source>
        <dbReference type="EMBL" id="MPC24661.1"/>
    </source>
</evidence>
<dbReference type="EMBL" id="VSRR010001358">
    <property type="protein sequence ID" value="MPC24661.1"/>
    <property type="molecule type" value="Genomic_DNA"/>
</dbReference>
<organism evidence="2 3">
    <name type="scientific">Portunus trituberculatus</name>
    <name type="common">Swimming crab</name>
    <name type="synonym">Neptunus trituberculatus</name>
    <dbReference type="NCBI Taxonomy" id="210409"/>
    <lineage>
        <taxon>Eukaryota</taxon>
        <taxon>Metazoa</taxon>
        <taxon>Ecdysozoa</taxon>
        <taxon>Arthropoda</taxon>
        <taxon>Crustacea</taxon>
        <taxon>Multicrustacea</taxon>
        <taxon>Malacostraca</taxon>
        <taxon>Eumalacostraca</taxon>
        <taxon>Eucarida</taxon>
        <taxon>Decapoda</taxon>
        <taxon>Pleocyemata</taxon>
        <taxon>Brachyura</taxon>
        <taxon>Eubrachyura</taxon>
        <taxon>Portunoidea</taxon>
        <taxon>Portunidae</taxon>
        <taxon>Portuninae</taxon>
        <taxon>Portunus</taxon>
    </lineage>
</organism>
<protein>
    <submittedName>
        <fullName evidence="2">Uncharacterized protein</fullName>
    </submittedName>
</protein>